<accession>A0A6J1EPS0</accession>
<gene>
    <name evidence="2" type="primary">LOC111436464</name>
</gene>
<dbReference type="GO" id="GO:0003723">
    <property type="term" value="F:RNA binding"/>
    <property type="evidence" value="ECO:0007669"/>
    <property type="project" value="InterPro"/>
</dbReference>
<name>A0A6J1EPS0_CUCMO</name>
<keyword evidence="1" id="KW-1185">Reference proteome</keyword>
<dbReference type="Proteomes" id="UP000504609">
    <property type="component" value="Unplaced"/>
</dbReference>
<dbReference type="AlphaFoldDB" id="A0A6J1EPS0"/>
<organism evidence="1 2">
    <name type="scientific">Cucurbita moschata</name>
    <name type="common">Winter crookneck squash</name>
    <name type="synonym">Cucurbita pepo var. moschata</name>
    <dbReference type="NCBI Taxonomy" id="3662"/>
    <lineage>
        <taxon>Eukaryota</taxon>
        <taxon>Viridiplantae</taxon>
        <taxon>Streptophyta</taxon>
        <taxon>Embryophyta</taxon>
        <taxon>Tracheophyta</taxon>
        <taxon>Spermatophyta</taxon>
        <taxon>Magnoliopsida</taxon>
        <taxon>eudicotyledons</taxon>
        <taxon>Gunneridae</taxon>
        <taxon>Pentapetalae</taxon>
        <taxon>rosids</taxon>
        <taxon>fabids</taxon>
        <taxon>Cucurbitales</taxon>
        <taxon>Cucurbitaceae</taxon>
        <taxon>Cucurbiteae</taxon>
        <taxon>Cucurbita</taxon>
    </lineage>
</organism>
<proteinExistence type="predicted"/>
<evidence type="ECO:0000313" key="1">
    <source>
        <dbReference type="Proteomes" id="UP000504609"/>
    </source>
</evidence>
<dbReference type="KEGG" id="cmos:111436464"/>
<dbReference type="GO" id="GO:0006400">
    <property type="term" value="P:tRNA modification"/>
    <property type="evidence" value="ECO:0007669"/>
    <property type="project" value="InterPro"/>
</dbReference>
<dbReference type="InterPro" id="IPR040183">
    <property type="entry name" value="THUMPD1-like"/>
</dbReference>
<dbReference type="PANTHER" id="PTHR13452">
    <property type="entry name" value="THUMP DOMAIN CONTAINING PROTEIN 1-RELATED"/>
    <property type="match status" value="1"/>
</dbReference>
<dbReference type="SUPFAM" id="SSF143437">
    <property type="entry name" value="THUMP domain-like"/>
    <property type="match status" value="1"/>
</dbReference>
<reference evidence="2" key="1">
    <citation type="submission" date="2025-08" db="UniProtKB">
        <authorList>
            <consortium name="RefSeq"/>
        </authorList>
    </citation>
    <scope>IDENTIFICATION</scope>
    <source>
        <tissue evidence="2">Young leaves</tissue>
    </source>
</reference>
<protein>
    <submittedName>
        <fullName evidence="2">Uncharacterized protein LOC111436464 isoform X1</fullName>
    </submittedName>
</protein>
<dbReference type="GeneID" id="111436464"/>
<dbReference type="PANTHER" id="PTHR13452:SF13">
    <property type="entry name" value="OS02G0672400 PROTEIN"/>
    <property type="match status" value="1"/>
</dbReference>
<dbReference type="RefSeq" id="XP_022930026.1">
    <property type="nucleotide sequence ID" value="XM_023074258.1"/>
</dbReference>
<sequence length="342" mass="37738">MAEKEQFYGCRPKHVAEASKENVAETERKTMTPWEQHSAVISIPRFDYNAPSALLHHRQSGFLITCAIKREKSATKEAISILEKYSQYFSNSTPETSESSDENETSKRRKVCTEDIDYKSFEDEGRSTDEHVNGTSTISTRSGAKVEKCSPISLVKLTRSGLLLLTFAKDISPDTVYIVSDLIQSLEAGTLKSPAWCHRIFPIQSTCCLNENDLRGVVSKLVLQFMKDKVNSLSHPVKFAVGYNRRGIEETEMKTSKDSSGAIVMGRDKCFSVVAAAVKDVVSNAIVDLKSPELCILIELLPLSGLPLESLVVGVSVLPSKLVTTKPRLCIKALTSDPKTKS</sequence>
<evidence type="ECO:0000313" key="2">
    <source>
        <dbReference type="RefSeq" id="XP_022930026.1"/>
    </source>
</evidence>